<evidence type="ECO:0000256" key="7">
    <source>
        <dbReference type="RuleBase" id="RU004226"/>
    </source>
</evidence>
<dbReference type="Pfam" id="PF01824">
    <property type="entry name" value="MatK_N"/>
    <property type="match status" value="1"/>
</dbReference>
<accession>A0A8F4YMP1</accession>
<sequence length="554" mass="67146">MTIEILSFESTIWFIRFKLDCTMCYFISKKKGLGGFFLKKNENIRWQQHFLYPLLFHNDFYVIDPNLLFNSSPSFEKIEKLPNSFRFLNVKRSIKLLHQQNYLVYNTRSSCFNFIGKTFFFCFDIFVSTWWKHFFGFKVTFKEINQQVNFQSVFSLFLFLEEVFMFSLSFSNIRIPSSIHSELLIRRFKFSIQDVSFLHFLSFILFSKQFKFVNNSIIFPKGSVIFCFLLGNILLSIFEDFFTLRWKSCFHEKSLSYGLFSEQKHFQQKWNFLTRKPKKKKDTIRLLKDFFFHYIRYGEKLILLGTTILVKKCEFFFLNFWQTYLFVLSEPSSFFLKQISSQNIFFLAYYLEYPTNSFLLRLNILDYFLSTDFVSRELNSKLSAVFVIQFLSKEGLCDIMGNPKSKLAWLSFTDNSILDKYDHFCRNVDSFYSGARNKRFLDRVKYILFLSCIKTLACKHKSTIRIVRKELGFELRKIFVRKQVEFKNKKLLYFCFHKQFRKLLFKIDLVTERLWFLDILEVNNFTKFWVKQQNALDFFFIFDQNIWFMLDQFL</sequence>
<evidence type="ECO:0000256" key="2">
    <source>
        <dbReference type="ARBA" id="ARBA00022640"/>
    </source>
</evidence>
<dbReference type="EMBL" id="MG594480">
    <property type="protein sequence ID" value="QXG17935.1"/>
    <property type="molecule type" value="Genomic_DNA"/>
</dbReference>
<dbReference type="GeneID" id="74546786"/>
<comment type="function">
    <text evidence="6 7">Usually encoded in the trnK tRNA gene intron. Probably assists in splicing its own and other chloroplast group II introns.</text>
</comment>
<feature type="domain" description="Domain X" evidence="8">
    <location>
        <begin position="387"/>
        <end position="490"/>
    </location>
</feature>
<keyword evidence="7 10" id="KW-0150">Chloroplast</keyword>
<gene>
    <name evidence="6 10" type="primary">matK</name>
</gene>
<protein>
    <recommendedName>
        <fullName evidence="6">Maturase K</fullName>
    </recommendedName>
    <alternativeName>
        <fullName evidence="6">Intron maturase</fullName>
    </alternativeName>
</protein>
<organism evidence="10">
    <name type="scientific">Ephedra pedunculata</name>
    <dbReference type="NCBI Taxonomy" id="191311"/>
    <lineage>
        <taxon>Eukaryota</taxon>
        <taxon>Viridiplantae</taxon>
        <taxon>Streptophyta</taxon>
        <taxon>Embryophyta</taxon>
        <taxon>Tracheophyta</taxon>
        <taxon>Spermatophyta</taxon>
        <taxon>Gnetopsida</taxon>
        <taxon>Gnetidae</taxon>
        <taxon>Ephedrales</taxon>
        <taxon>Ephedraceae</taxon>
        <taxon>Ephedra</taxon>
    </lineage>
</organism>
<keyword evidence="5 6" id="KW-0694">RNA-binding</keyword>
<evidence type="ECO:0000259" key="9">
    <source>
        <dbReference type="Pfam" id="PF01824"/>
    </source>
</evidence>
<dbReference type="GO" id="GO:0003723">
    <property type="term" value="F:RNA binding"/>
    <property type="evidence" value="ECO:0007669"/>
    <property type="project" value="UniProtKB-KW"/>
</dbReference>
<dbReference type="RefSeq" id="YP_010453431.1">
    <property type="nucleotide sequence ID" value="NC_065624.1"/>
</dbReference>
<geneLocation type="chloroplast" evidence="10"/>
<evidence type="ECO:0000256" key="6">
    <source>
        <dbReference type="HAMAP-Rule" id="MF_01390"/>
    </source>
</evidence>
<evidence type="ECO:0000313" key="10">
    <source>
        <dbReference type="EMBL" id="QXG17935.1"/>
    </source>
</evidence>
<reference evidence="10" key="1">
    <citation type="journal article" date="2021" name="Taxon">
        <title>Node ages, relationships, and phylogenomic incongruence in an ancient gymnosperm lineage -Phylogeny of Ephedra revisited.</title>
        <authorList>
            <person name="Rydin C."/>
            <person name="Blokzijl R."/>
            <person name="Thureborn O."/>
            <person name="Wikstroem N."/>
        </authorList>
    </citation>
    <scope>NUCLEOTIDE SEQUENCE</scope>
</reference>
<dbReference type="HAMAP" id="MF_01390">
    <property type="entry name" value="MatK"/>
    <property type="match status" value="1"/>
</dbReference>
<dbReference type="Pfam" id="PF01348">
    <property type="entry name" value="Intron_maturas2"/>
    <property type="match status" value="1"/>
</dbReference>
<dbReference type="InterPro" id="IPR024942">
    <property type="entry name" value="Maturase_MatK_N"/>
</dbReference>
<dbReference type="AlphaFoldDB" id="A0A8F4YMP1"/>
<evidence type="ECO:0000259" key="8">
    <source>
        <dbReference type="Pfam" id="PF01348"/>
    </source>
</evidence>
<dbReference type="GO" id="GO:0008033">
    <property type="term" value="P:tRNA processing"/>
    <property type="evidence" value="ECO:0007669"/>
    <property type="project" value="UniProtKB-KW"/>
</dbReference>
<dbReference type="PANTHER" id="PTHR34811:SF1">
    <property type="entry name" value="MATURASE K"/>
    <property type="match status" value="1"/>
</dbReference>
<keyword evidence="4 6" id="KW-0819">tRNA processing</keyword>
<dbReference type="InterPro" id="IPR002866">
    <property type="entry name" value="Maturase_MatK"/>
</dbReference>
<dbReference type="PANTHER" id="PTHR34811">
    <property type="entry name" value="MATURASE K"/>
    <property type="match status" value="1"/>
</dbReference>
<evidence type="ECO:0000256" key="5">
    <source>
        <dbReference type="ARBA" id="ARBA00022884"/>
    </source>
</evidence>
<proteinExistence type="inferred from homology"/>
<dbReference type="GO" id="GO:0009507">
    <property type="term" value="C:chloroplast"/>
    <property type="evidence" value="ECO:0007669"/>
    <property type="project" value="UniProtKB-SubCell"/>
</dbReference>
<keyword evidence="3 6" id="KW-0507">mRNA processing</keyword>
<comment type="subcellular location">
    <subcellularLocation>
        <location evidence="6">Plastid</location>
        <location evidence="6">Chloroplast</location>
    </subcellularLocation>
</comment>
<name>A0A8F4YMP1_9SPER</name>
<evidence type="ECO:0000256" key="3">
    <source>
        <dbReference type="ARBA" id="ARBA00022664"/>
    </source>
</evidence>
<feature type="domain" description="Maturase MatK N-terminal" evidence="9">
    <location>
        <begin position="40"/>
        <end position="347"/>
    </location>
</feature>
<evidence type="ECO:0000256" key="1">
    <source>
        <dbReference type="ARBA" id="ARBA00006621"/>
    </source>
</evidence>
<keyword evidence="2 7" id="KW-0934">Plastid</keyword>
<evidence type="ECO:0000256" key="4">
    <source>
        <dbReference type="ARBA" id="ARBA00022694"/>
    </source>
</evidence>
<dbReference type="GO" id="GO:0008380">
    <property type="term" value="P:RNA splicing"/>
    <property type="evidence" value="ECO:0007669"/>
    <property type="project" value="UniProtKB-UniRule"/>
</dbReference>
<comment type="similarity">
    <text evidence="1 6">Belongs to the intron maturase 2 family. MatK subfamily.</text>
</comment>
<dbReference type="GO" id="GO:0006397">
    <property type="term" value="P:mRNA processing"/>
    <property type="evidence" value="ECO:0007669"/>
    <property type="project" value="UniProtKB-KW"/>
</dbReference>
<dbReference type="InterPro" id="IPR024937">
    <property type="entry name" value="Domain_X"/>
</dbReference>